<accession>A0ABW1IPV1</accession>
<feature type="transmembrane region" description="Helical" evidence="2">
    <location>
        <begin position="288"/>
        <end position="307"/>
    </location>
</feature>
<comment type="caution">
    <text evidence="4">The sequence shown here is derived from an EMBL/GenBank/DDBJ whole genome shotgun (WGS) entry which is preliminary data.</text>
</comment>
<sequence length="311" mass="35370">MVMKKDCGAIISSKSRWPAGTAIQGKWNGRRYDIHSVLGEGANGIVYLACTDGKWVALKTSHDSVDLQVEINAIERISQGASHSRFRLIDVDDFELNGQSYPFYVMPYFKGKHLSVFMKSKGWEWFGPVGEQILQQLCRLHQRKYIFGDLKPANILVDAEGRAQLIDFGGVGQIGKSVKQFTEIYDRGYWNGGSRTADDAYDLFSFAALAVHLLDPERKMEQLAKQIPQNRHPSQLIKRAQEVPELRPFAAFIDKAIRGKYSSSGQALQEWKELMHKHVRYLPFKGEWLKKALIVSVIFFISVLWIVTQTS</sequence>
<keyword evidence="1" id="KW-0067">ATP-binding</keyword>
<keyword evidence="4" id="KW-0808">Transferase</keyword>
<dbReference type="PANTHER" id="PTHR44167">
    <property type="entry name" value="OVARIAN-SPECIFIC SERINE/THREONINE-PROTEIN KINASE LOK-RELATED"/>
    <property type="match status" value="1"/>
</dbReference>
<dbReference type="PROSITE" id="PS50011">
    <property type="entry name" value="PROTEIN_KINASE_DOM"/>
    <property type="match status" value="1"/>
</dbReference>
<dbReference type="Pfam" id="PF00069">
    <property type="entry name" value="Pkinase"/>
    <property type="match status" value="1"/>
</dbReference>
<evidence type="ECO:0000256" key="1">
    <source>
        <dbReference type="PROSITE-ProRule" id="PRU10141"/>
    </source>
</evidence>
<dbReference type="GO" id="GO:0004674">
    <property type="term" value="F:protein serine/threonine kinase activity"/>
    <property type="evidence" value="ECO:0007669"/>
    <property type="project" value="UniProtKB-KW"/>
</dbReference>
<keyword evidence="2" id="KW-1133">Transmembrane helix</keyword>
<feature type="binding site" evidence="1">
    <location>
        <position position="59"/>
    </location>
    <ligand>
        <name>ATP</name>
        <dbReference type="ChEBI" id="CHEBI:30616"/>
    </ligand>
</feature>
<dbReference type="Gene3D" id="3.30.200.20">
    <property type="entry name" value="Phosphorylase Kinase, domain 1"/>
    <property type="match status" value="1"/>
</dbReference>
<dbReference type="PANTHER" id="PTHR44167:SF24">
    <property type="entry name" value="SERINE_THREONINE-PROTEIN KINASE CHK2"/>
    <property type="match status" value="1"/>
</dbReference>
<evidence type="ECO:0000313" key="5">
    <source>
        <dbReference type="Proteomes" id="UP001596250"/>
    </source>
</evidence>
<keyword evidence="5" id="KW-1185">Reference proteome</keyword>
<proteinExistence type="predicted"/>
<keyword evidence="1" id="KW-0547">Nucleotide-binding</keyword>
<organism evidence="4 5">
    <name type="scientific">Marinicrinis lubricantis</name>
    <dbReference type="NCBI Taxonomy" id="2086470"/>
    <lineage>
        <taxon>Bacteria</taxon>
        <taxon>Bacillati</taxon>
        <taxon>Bacillota</taxon>
        <taxon>Bacilli</taxon>
        <taxon>Bacillales</taxon>
        <taxon>Paenibacillaceae</taxon>
    </lineage>
</organism>
<name>A0ABW1IPV1_9BACL</name>
<reference evidence="5" key="1">
    <citation type="journal article" date="2019" name="Int. J. Syst. Evol. Microbiol.">
        <title>The Global Catalogue of Microorganisms (GCM) 10K type strain sequencing project: providing services to taxonomists for standard genome sequencing and annotation.</title>
        <authorList>
            <consortium name="The Broad Institute Genomics Platform"/>
            <consortium name="The Broad Institute Genome Sequencing Center for Infectious Disease"/>
            <person name="Wu L."/>
            <person name="Ma J."/>
        </authorList>
    </citation>
    <scope>NUCLEOTIDE SEQUENCE [LARGE SCALE GENOMIC DNA]</scope>
    <source>
        <strain evidence="5">CCM 8749</strain>
    </source>
</reference>
<evidence type="ECO:0000256" key="2">
    <source>
        <dbReference type="SAM" id="Phobius"/>
    </source>
</evidence>
<keyword evidence="4" id="KW-0418">Kinase</keyword>
<dbReference type="PROSITE" id="PS00107">
    <property type="entry name" value="PROTEIN_KINASE_ATP"/>
    <property type="match status" value="1"/>
</dbReference>
<keyword evidence="2" id="KW-0812">Transmembrane</keyword>
<evidence type="ECO:0000259" key="3">
    <source>
        <dbReference type="PROSITE" id="PS50011"/>
    </source>
</evidence>
<feature type="domain" description="Protein kinase" evidence="3">
    <location>
        <begin position="32"/>
        <end position="300"/>
    </location>
</feature>
<dbReference type="RefSeq" id="WP_379894425.1">
    <property type="nucleotide sequence ID" value="NZ_CBCSCT010000054.1"/>
</dbReference>
<dbReference type="SUPFAM" id="SSF56112">
    <property type="entry name" value="Protein kinase-like (PK-like)"/>
    <property type="match status" value="1"/>
</dbReference>
<dbReference type="InterPro" id="IPR000719">
    <property type="entry name" value="Prot_kinase_dom"/>
</dbReference>
<dbReference type="SMART" id="SM00220">
    <property type="entry name" value="S_TKc"/>
    <property type="match status" value="1"/>
</dbReference>
<dbReference type="Gene3D" id="1.10.510.10">
    <property type="entry name" value="Transferase(Phosphotransferase) domain 1"/>
    <property type="match status" value="1"/>
</dbReference>
<dbReference type="InterPro" id="IPR011009">
    <property type="entry name" value="Kinase-like_dom_sf"/>
</dbReference>
<dbReference type="Proteomes" id="UP001596250">
    <property type="component" value="Unassembled WGS sequence"/>
</dbReference>
<dbReference type="InterPro" id="IPR017441">
    <property type="entry name" value="Protein_kinase_ATP_BS"/>
</dbReference>
<protein>
    <submittedName>
        <fullName evidence="4">Serine/threonine protein kinase</fullName>
    </submittedName>
</protein>
<gene>
    <name evidence="4" type="ORF">ACFPXP_11840</name>
</gene>
<keyword evidence="2" id="KW-0472">Membrane</keyword>
<keyword evidence="4" id="KW-0723">Serine/threonine-protein kinase</keyword>
<dbReference type="EMBL" id="JBHSQV010000151">
    <property type="protein sequence ID" value="MFC5987096.1"/>
    <property type="molecule type" value="Genomic_DNA"/>
</dbReference>
<evidence type="ECO:0000313" key="4">
    <source>
        <dbReference type="EMBL" id="MFC5987096.1"/>
    </source>
</evidence>